<reference evidence="1 2" key="1">
    <citation type="submission" date="2023-10" db="EMBL/GenBank/DDBJ databases">
        <title>Genome-Wide Identification Analysis in wild type Solanum Pinnatisectum Reveals Some Genes Defensing Phytophthora Infestans.</title>
        <authorList>
            <person name="Sun C."/>
        </authorList>
    </citation>
    <scope>NUCLEOTIDE SEQUENCE [LARGE SCALE GENOMIC DNA]</scope>
    <source>
        <strain evidence="1">LQN</strain>
        <tissue evidence="1">Leaf</tissue>
    </source>
</reference>
<gene>
    <name evidence="1" type="ORF">R3W88_000953</name>
</gene>
<dbReference type="Proteomes" id="UP001311915">
    <property type="component" value="Unassembled WGS sequence"/>
</dbReference>
<comment type="caution">
    <text evidence="1">The sequence shown here is derived from an EMBL/GenBank/DDBJ whole genome shotgun (WGS) entry which is preliminary data.</text>
</comment>
<sequence>MRYLVHGRLPEDPQVRAHLKRRAPRFIFCEGKLVHHSYERLFLWCLEKRESQQTMEEAHSGTYEAY</sequence>
<evidence type="ECO:0000313" key="2">
    <source>
        <dbReference type="Proteomes" id="UP001311915"/>
    </source>
</evidence>
<dbReference type="AlphaFoldDB" id="A0AAV9MH64"/>
<name>A0AAV9MH64_9SOLN</name>
<organism evidence="1 2">
    <name type="scientific">Solanum pinnatisectum</name>
    <name type="common">tansyleaf nightshade</name>
    <dbReference type="NCBI Taxonomy" id="50273"/>
    <lineage>
        <taxon>Eukaryota</taxon>
        <taxon>Viridiplantae</taxon>
        <taxon>Streptophyta</taxon>
        <taxon>Embryophyta</taxon>
        <taxon>Tracheophyta</taxon>
        <taxon>Spermatophyta</taxon>
        <taxon>Magnoliopsida</taxon>
        <taxon>eudicotyledons</taxon>
        <taxon>Gunneridae</taxon>
        <taxon>Pentapetalae</taxon>
        <taxon>asterids</taxon>
        <taxon>lamiids</taxon>
        <taxon>Solanales</taxon>
        <taxon>Solanaceae</taxon>
        <taxon>Solanoideae</taxon>
        <taxon>Solaneae</taxon>
        <taxon>Solanum</taxon>
    </lineage>
</organism>
<protein>
    <submittedName>
        <fullName evidence="1">Uncharacterized protein</fullName>
    </submittedName>
</protein>
<proteinExistence type="predicted"/>
<dbReference type="EMBL" id="JAWPEI010000001">
    <property type="protein sequence ID" value="KAK4737256.1"/>
    <property type="molecule type" value="Genomic_DNA"/>
</dbReference>
<keyword evidence="2" id="KW-1185">Reference proteome</keyword>
<accession>A0AAV9MH64</accession>
<evidence type="ECO:0000313" key="1">
    <source>
        <dbReference type="EMBL" id="KAK4737256.1"/>
    </source>
</evidence>